<evidence type="ECO:0000256" key="3">
    <source>
        <dbReference type="ARBA" id="ARBA00022729"/>
    </source>
</evidence>
<keyword evidence="2 6" id="KW-0645">Protease</keyword>
<keyword evidence="3 6" id="KW-0732">Signal</keyword>
<dbReference type="PANTHER" id="PTHR36234:SF5">
    <property type="entry name" value="LYSYL ENDOPEPTIDASE"/>
    <property type="match status" value="1"/>
</dbReference>
<dbReference type="EC" id="3.4.21.-" evidence="6"/>
<dbReference type="InterPro" id="IPR008256">
    <property type="entry name" value="Peptidase_S1B"/>
</dbReference>
<comment type="similarity">
    <text evidence="1 6">Belongs to the peptidase S1B family.</text>
</comment>
<dbReference type="Pfam" id="PF13365">
    <property type="entry name" value="Trypsin_2"/>
    <property type="match status" value="1"/>
</dbReference>
<evidence type="ECO:0000313" key="7">
    <source>
        <dbReference type="EMBL" id="RRS00461.1"/>
    </source>
</evidence>
<keyword evidence="8" id="KW-1185">Reference proteome</keyword>
<dbReference type="InterPro" id="IPR009003">
    <property type="entry name" value="Peptidase_S1_PA"/>
</dbReference>
<organism evidence="7 8">
    <name type="scientific">Glycomyces terrestris</name>
    <dbReference type="NCBI Taxonomy" id="2493553"/>
    <lineage>
        <taxon>Bacteria</taxon>
        <taxon>Bacillati</taxon>
        <taxon>Actinomycetota</taxon>
        <taxon>Actinomycetes</taxon>
        <taxon>Glycomycetales</taxon>
        <taxon>Glycomycetaceae</taxon>
        <taxon>Glycomyces</taxon>
    </lineage>
</organism>
<dbReference type="PRINTS" id="PR00839">
    <property type="entry name" value="V8PROTEASE"/>
</dbReference>
<dbReference type="RefSeq" id="WP_125247140.1">
    <property type="nucleotide sequence ID" value="NZ_RSEB01000002.1"/>
</dbReference>
<evidence type="ECO:0000256" key="5">
    <source>
        <dbReference type="ARBA" id="ARBA00022825"/>
    </source>
</evidence>
<dbReference type="EMBL" id="RSEB01000002">
    <property type="protein sequence ID" value="RRS00461.1"/>
    <property type="molecule type" value="Genomic_DNA"/>
</dbReference>
<dbReference type="SUPFAM" id="SSF50494">
    <property type="entry name" value="Trypsin-like serine proteases"/>
    <property type="match status" value="1"/>
</dbReference>
<dbReference type="GO" id="GO:0006508">
    <property type="term" value="P:proteolysis"/>
    <property type="evidence" value="ECO:0007669"/>
    <property type="project" value="UniProtKB-KW"/>
</dbReference>
<dbReference type="OrthoDB" id="5928962at2"/>
<proteinExistence type="inferred from homology"/>
<sequence length="381" mass="40278">MGSDRTKRTVTALAAGVLAGAALTAAPAAATEAPRYRADQIAQLETADVPLAAGETETVAHEDAAFIKARFDGVVLGGRDRITVASPDGSESHEFGAADVADGVLRALSIEGDTAEIRLWDAADGVAATARLAAYARGLNEDELASRPGGAGPESVCGRDDSENAACYRETDPAAWDASRSVARLIIEDEYYCTAWIADDSNRIMTNNHCVGSQAEARATEVQFGYECVECAGGDTRTPLKVRGADVLATHYTLDFTLFTVDDYAAIAHLPHLVIDPRHAEVGEKVFIPGHPGGKPLRISSEDRRTLGGQCLIDDNRADGRGYATDLSYYCDTQGGSSGSPVLSRTSGAVVGLHHLGGCPNSAARMDLVYPMIAPYLEWDF</sequence>
<evidence type="ECO:0000313" key="8">
    <source>
        <dbReference type="Proteomes" id="UP000277256"/>
    </source>
</evidence>
<evidence type="ECO:0000256" key="4">
    <source>
        <dbReference type="ARBA" id="ARBA00022801"/>
    </source>
</evidence>
<dbReference type="InterPro" id="IPR043504">
    <property type="entry name" value="Peptidase_S1_PA_chymotrypsin"/>
</dbReference>
<keyword evidence="4 6" id="KW-0378">Hydrolase</keyword>
<evidence type="ECO:0000256" key="6">
    <source>
        <dbReference type="RuleBase" id="RU004296"/>
    </source>
</evidence>
<feature type="signal peptide" evidence="6">
    <location>
        <begin position="1"/>
        <end position="30"/>
    </location>
</feature>
<accession>A0A426V0P2</accession>
<dbReference type="PANTHER" id="PTHR36234">
    <property type="entry name" value="LYSYL ENDOPEPTIDASE"/>
    <property type="match status" value="1"/>
</dbReference>
<comment type="caution">
    <text evidence="7">The sequence shown here is derived from an EMBL/GenBank/DDBJ whole genome shotgun (WGS) entry which is preliminary data.</text>
</comment>
<protein>
    <recommendedName>
        <fullName evidence="6">Serine protease</fullName>
        <ecNumber evidence="6">3.4.21.-</ecNumber>
    </recommendedName>
</protein>
<dbReference type="Gene3D" id="2.40.10.10">
    <property type="entry name" value="Trypsin-like serine proteases"/>
    <property type="match status" value="2"/>
</dbReference>
<evidence type="ECO:0000256" key="1">
    <source>
        <dbReference type="ARBA" id="ARBA00008764"/>
    </source>
</evidence>
<dbReference type="GO" id="GO:0008236">
    <property type="term" value="F:serine-type peptidase activity"/>
    <property type="evidence" value="ECO:0007669"/>
    <property type="project" value="UniProtKB-KW"/>
</dbReference>
<dbReference type="AlphaFoldDB" id="A0A426V0P2"/>
<feature type="chain" id="PRO_5018809324" description="Serine protease" evidence="6">
    <location>
        <begin position="31"/>
        <end position="381"/>
    </location>
</feature>
<gene>
    <name evidence="7" type="ORF">EIW28_07825</name>
</gene>
<dbReference type="Proteomes" id="UP000277256">
    <property type="component" value="Unassembled WGS sequence"/>
</dbReference>
<keyword evidence="5 6" id="KW-0720">Serine protease</keyword>
<evidence type="ECO:0000256" key="2">
    <source>
        <dbReference type="ARBA" id="ARBA00022670"/>
    </source>
</evidence>
<reference evidence="7 8" key="1">
    <citation type="submission" date="2018-12" db="EMBL/GenBank/DDBJ databases">
        <title>Glycomyces sp. YIM 121974 draft genome.</title>
        <authorList>
            <person name="Li Q."/>
        </authorList>
    </citation>
    <scope>NUCLEOTIDE SEQUENCE [LARGE SCALE GENOMIC DNA]</scope>
    <source>
        <strain evidence="7 8">YIM 121974</strain>
    </source>
</reference>
<name>A0A426V0P2_9ACTN</name>